<evidence type="ECO:0000256" key="1">
    <source>
        <dbReference type="SAM" id="SignalP"/>
    </source>
</evidence>
<evidence type="ECO:0000313" key="3">
    <source>
        <dbReference type="EMBL" id="MCW3483387.1"/>
    </source>
</evidence>
<dbReference type="InterPro" id="IPR025665">
    <property type="entry name" value="Beta-barrel_OMP_2"/>
</dbReference>
<reference evidence="3 4" key="1">
    <citation type="submission" date="2022-10" db="EMBL/GenBank/DDBJ databases">
        <title>Chitinophaga nivalis PC15 sp. nov., isolated from Pyeongchang county, South Korea.</title>
        <authorList>
            <person name="Trinh H.N."/>
        </authorList>
    </citation>
    <scope>NUCLEOTIDE SEQUENCE [LARGE SCALE GENOMIC DNA]</scope>
    <source>
        <strain evidence="3 4">PC14</strain>
    </source>
</reference>
<organism evidence="3 4">
    <name type="scientific">Chitinophaga nivalis</name>
    <dbReference type="NCBI Taxonomy" id="2991709"/>
    <lineage>
        <taxon>Bacteria</taxon>
        <taxon>Pseudomonadati</taxon>
        <taxon>Bacteroidota</taxon>
        <taxon>Chitinophagia</taxon>
        <taxon>Chitinophagales</taxon>
        <taxon>Chitinophagaceae</taxon>
        <taxon>Chitinophaga</taxon>
    </lineage>
</organism>
<comment type="caution">
    <text evidence="3">The sequence shown here is derived from an EMBL/GenBank/DDBJ whole genome shotgun (WGS) entry which is preliminary data.</text>
</comment>
<name>A0ABT3IHG0_9BACT</name>
<keyword evidence="4" id="KW-1185">Reference proteome</keyword>
<dbReference type="EMBL" id="JAPDNS010000001">
    <property type="protein sequence ID" value="MCW3483387.1"/>
    <property type="molecule type" value="Genomic_DNA"/>
</dbReference>
<keyword evidence="1" id="KW-0732">Signal</keyword>
<feature type="signal peptide" evidence="1">
    <location>
        <begin position="1"/>
        <end position="24"/>
    </location>
</feature>
<gene>
    <name evidence="3" type="ORF">OL497_05765</name>
</gene>
<accession>A0ABT3IHG0</accession>
<dbReference type="Pfam" id="PF13568">
    <property type="entry name" value="OMP_b-brl_2"/>
    <property type="match status" value="1"/>
</dbReference>
<dbReference type="Proteomes" id="UP001207742">
    <property type="component" value="Unassembled WGS sequence"/>
</dbReference>
<feature type="domain" description="Outer membrane protein beta-barrel" evidence="2">
    <location>
        <begin position="25"/>
        <end position="233"/>
    </location>
</feature>
<proteinExistence type="predicted"/>
<evidence type="ECO:0000313" key="4">
    <source>
        <dbReference type="Proteomes" id="UP001207742"/>
    </source>
</evidence>
<sequence>MNLCTSLRLLVPAALTFFCLQANAQVDIGVKAGLSIPSLKSGGNETDINAGYKSRLGPDFGVLVEYHVNKRFSIQGMINYSAQGGKRTGFQPFAFPDQLVGLLPPGAPKPPYLYADFKSVAKLNYLMVPVLAKFGWDLGAHSPWRLHVAAGPFAGFLLSAKQETSGTTAIYADPGAKVMLTPATFSMNNTTDIKNQLNTFNVGVIGNVGITYTLSAYHRVFAEVGGNYGFLNIQKGTENGKNNIGAATVSLGYAYRLHKTK</sequence>
<feature type="chain" id="PRO_5045606097" evidence="1">
    <location>
        <begin position="25"/>
        <end position="261"/>
    </location>
</feature>
<dbReference type="RefSeq" id="WP_264728667.1">
    <property type="nucleotide sequence ID" value="NZ_JAPDNR010000001.1"/>
</dbReference>
<evidence type="ECO:0000259" key="2">
    <source>
        <dbReference type="Pfam" id="PF13568"/>
    </source>
</evidence>
<protein>
    <submittedName>
        <fullName evidence="3">PorT family protein</fullName>
    </submittedName>
</protein>